<dbReference type="InterPro" id="IPR028386">
    <property type="entry name" value="CENP-C/Mif2/cnp3"/>
</dbReference>
<name>A0AAN8I509_9EURO</name>
<feature type="compositionally biased region" description="Acidic residues" evidence="5">
    <location>
        <begin position="509"/>
        <end position="532"/>
    </location>
</feature>
<feature type="domain" description="Mif2/CENP-C cupin" evidence="6">
    <location>
        <begin position="578"/>
        <end position="649"/>
    </location>
</feature>
<comment type="caution">
    <text evidence="8">The sequence shown here is derived from an EMBL/GenBank/DDBJ whole genome shotgun (WGS) entry which is preliminary data.</text>
</comment>
<protein>
    <submittedName>
        <fullName evidence="8">Mitotic fidelity of chromosome transmission-protein</fullName>
    </submittedName>
</protein>
<gene>
    <name evidence="8" type="primary">MIF2</name>
    <name evidence="8" type="ORF">OHC33_009150</name>
</gene>
<feature type="compositionally biased region" description="Polar residues" evidence="5">
    <location>
        <begin position="92"/>
        <end position="106"/>
    </location>
</feature>
<dbReference type="Pfam" id="PF15624">
    <property type="entry name" value="Mif2_N"/>
    <property type="match status" value="1"/>
</dbReference>
<feature type="region of interest" description="Disordered" evidence="5">
    <location>
        <begin position="1"/>
        <end position="185"/>
    </location>
</feature>
<dbReference type="PANTHER" id="PTHR16684:SF11">
    <property type="entry name" value="CENTROMERE PROTEIN C"/>
    <property type="match status" value="1"/>
</dbReference>
<dbReference type="Proteomes" id="UP001316803">
    <property type="component" value="Unassembled WGS sequence"/>
</dbReference>
<feature type="compositionally biased region" description="Polar residues" evidence="5">
    <location>
        <begin position="348"/>
        <end position="366"/>
    </location>
</feature>
<dbReference type="InterPro" id="IPR011051">
    <property type="entry name" value="RmlC_Cupin_sf"/>
</dbReference>
<proteinExistence type="inferred from homology"/>
<feature type="compositionally biased region" description="Basic and acidic residues" evidence="5">
    <location>
        <begin position="417"/>
        <end position="428"/>
    </location>
</feature>
<dbReference type="Gene3D" id="2.60.120.10">
    <property type="entry name" value="Jelly Rolls"/>
    <property type="match status" value="1"/>
</dbReference>
<dbReference type="EMBL" id="JAKLMC020000032">
    <property type="protein sequence ID" value="KAK5949761.1"/>
    <property type="molecule type" value="Genomic_DNA"/>
</dbReference>
<dbReference type="GO" id="GO:0019237">
    <property type="term" value="F:centromeric DNA binding"/>
    <property type="evidence" value="ECO:0007669"/>
    <property type="project" value="InterPro"/>
</dbReference>
<dbReference type="GO" id="GO:0051315">
    <property type="term" value="P:attachment of mitotic spindle microtubules to kinetochore"/>
    <property type="evidence" value="ECO:0007669"/>
    <property type="project" value="TreeGrafter"/>
</dbReference>
<reference evidence="8 9" key="1">
    <citation type="submission" date="2022-12" db="EMBL/GenBank/DDBJ databases">
        <title>Genomic features and morphological characterization of a novel Knufia sp. strain isolated from spacecraft assembly facility.</title>
        <authorList>
            <person name="Teixeira M."/>
            <person name="Chander A.M."/>
            <person name="Stajich J.E."/>
            <person name="Venkateswaran K."/>
        </authorList>
    </citation>
    <scope>NUCLEOTIDE SEQUENCE [LARGE SCALE GENOMIC DNA]</scope>
    <source>
        <strain evidence="8 9">FJI-L2-BK-P2</strain>
    </source>
</reference>
<accession>A0AAN8I509</accession>
<evidence type="ECO:0000256" key="4">
    <source>
        <dbReference type="ARBA" id="ARBA00023242"/>
    </source>
</evidence>
<keyword evidence="3" id="KW-0238">DNA-binding</keyword>
<evidence type="ECO:0000256" key="3">
    <source>
        <dbReference type="ARBA" id="ARBA00023125"/>
    </source>
</evidence>
<keyword evidence="4" id="KW-0539">Nucleus</keyword>
<evidence type="ECO:0000313" key="9">
    <source>
        <dbReference type="Proteomes" id="UP001316803"/>
    </source>
</evidence>
<evidence type="ECO:0000259" key="7">
    <source>
        <dbReference type="Pfam" id="PF15624"/>
    </source>
</evidence>
<organism evidence="8 9">
    <name type="scientific">Knufia fluminis</name>
    <dbReference type="NCBI Taxonomy" id="191047"/>
    <lineage>
        <taxon>Eukaryota</taxon>
        <taxon>Fungi</taxon>
        <taxon>Dikarya</taxon>
        <taxon>Ascomycota</taxon>
        <taxon>Pezizomycotina</taxon>
        <taxon>Eurotiomycetes</taxon>
        <taxon>Chaetothyriomycetidae</taxon>
        <taxon>Chaetothyriales</taxon>
        <taxon>Trichomeriaceae</taxon>
        <taxon>Knufia</taxon>
    </lineage>
</organism>
<dbReference type="InterPro" id="IPR014710">
    <property type="entry name" value="RmlC-like_jellyroll"/>
</dbReference>
<dbReference type="GO" id="GO:0005634">
    <property type="term" value="C:nucleus"/>
    <property type="evidence" value="ECO:0007669"/>
    <property type="project" value="UniProtKB-SubCell"/>
</dbReference>
<feature type="region of interest" description="Disordered" evidence="5">
    <location>
        <begin position="483"/>
        <end position="532"/>
    </location>
</feature>
<dbReference type="GO" id="GO:0051382">
    <property type="term" value="P:kinetochore assembly"/>
    <property type="evidence" value="ECO:0007669"/>
    <property type="project" value="InterPro"/>
</dbReference>
<comment type="subcellular location">
    <subcellularLocation>
        <location evidence="1">Nucleus</location>
    </subcellularLocation>
</comment>
<dbReference type="AlphaFoldDB" id="A0AAN8I509"/>
<dbReference type="SUPFAM" id="SSF51182">
    <property type="entry name" value="RmlC-like cupins"/>
    <property type="match status" value="1"/>
</dbReference>
<dbReference type="InterPro" id="IPR028929">
    <property type="entry name" value="Mif2_N"/>
</dbReference>
<evidence type="ECO:0000256" key="2">
    <source>
        <dbReference type="ARBA" id="ARBA00010291"/>
    </source>
</evidence>
<feature type="compositionally biased region" description="Basic residues" evidence="5">
    <location>
        <begin position="490"/>
        <end position="504"/>
    </location>
</feature>
<dbReference type="InterPro" id="IPR025974">
    <property type="entry name" value="Mif2/CENP-C_cupin"/>
</dbReference>
<evidence type="ECO:0000259" key="6">
    <source>
        <dbReference type="Pfam" id="PF11699"/>
    </source>
</evidence>
<dbReference type="GO" id="GO:0000776">
    <property type="term" value="C:kinetochore"/>
    <property type="evidence" value="ECO:0007669"/>
    <property type="project" value="InterPro"/>
</dbReference>
<evidence type="ECO:0000256" key="5">
    <source>
        <dbReference type="SAM" id="MobiDB-lite"/>
    </source>
</evidence>
<dbReference type="GO" id="GO:0051455">
    <property type="term" value="P:spindle attachment to meiosis I kinetochore"/>
    <property type="evidence" value="ECO:0007669"/>
    <property type="project" value="TreeGrafter"/>
</dbReference>
<feature type="domain" description="Mif2 N-terminal" evidence="7">
    <location>
        <begin position="17"/>
        <end position="132"/>
    </location>
</feature>
<feature type="compositionally biased region" description="Basic and acidic residues" evidence="5">
    <location>
        <begin position="144"/>
        <end position="154"/>
    </location>
</feature>
<feature type="compositionally biased region" description="Acidic residues" evidence="5">
    <location>
        <begin position="287"/>
        <end position="296"/>
    </location>
</feature>
<sequence length="713" mass="78692">MPPRPSTTQRQRDDYDYANIGKVGRRTGVTLAPRNLDEHGMEEMTGLFSSPKKPSPAQVQGHNKRAIMESVEEVGDHDQDVGTPRAGGKPSTPGTATSLRRSNRGTSHPLPRSVSPRKSGITGSARRSGADVMAQRQLQQEMEDASRLQDRDDTQLSTTPVQPVPVNARAASARPATVKRFSPERTPLRSRVLNRQAKSAFVGRVSGGQTILEPDSMEDEQPEDTPSHVQIANDALNVSVEVDDDVDVMGNDQDEEQANEEVEAEDEVVSEPESEHEESELPPVSAEQDDEDEDQTFEPQPEPTTRKAQQNKANSRRKRKSDAMEDAEAAAAISSPTAKRAKRRSTENTRSSPRTTNHKAQQGSTSMPPPKKRGRPPLAKKDGNNNTKLSTRQQKEVDEAVEKIKARPGQKKSLYILRRETPADDSVAHTRSGRISIKPLAWWRNEGIVYGGSPAQSNRGVADGARFPLNSIKEIVRKEEVVQAVNKSKNNSKGRKKGKGKGRRKQQEDDSDMDIDGDGDGEIVDPDADDWELDTGTLHGPISIWDAEQQAPLEEEETTQLAHSHHAIETKEVKGSTFRYAKLLSTRFFGTGVVDLPPGGVKKPKNSRKMHMSFFVAMGRVTVEVGPLSGEMTRFSIGRGGFWQVPRGELHASLRRAETQECLGELWAFLLVVKRLTNIVTGNQYSIENEHGKSARMFFSQACEAVPEELEGE</sequence>
<feature type="region of interest" description="Disordered" evidence="5">
    <location>
        <begin position="199"/>
        <end position="430"/>
    </location>
</feature>
<keyword evidence="9" id="KW-1185">Reference proteome</keyword>
<evidence type="ECO:0000256" key="1">
    <source>
        <dbReference type="ARBA" id="ARBA00004123"/>
    </source>
</evidence>
<feature type="compositionally biased region" description="Acidic residues" evidence="5">
    <location>
        <begin position="241"/>
        <end position="280"/>
    </location>
</feature>
<feature type="compositionally biased region" description="Basic and acidic residues" evidence="5">
    <location>
        <begin position="393"/>
        <end position="405"/>
    </location>
</feature>
<dbReference type="Pfam" id="PF11699">
    <property type="entry name" value="CENP-C_C"/>
    <property type="match status" value="1"/>
</dbReference>
<comment type="similarity">
    <text evidence="2">Belongs to the CENP-C/MIF2 family.</text>
</comment>
<dbReference type="PANTHER" id="PTHR16684">
    <property type="entry name" value="CENTROMERE PROTEIN C"/>
    <property type="match status" value="1"/>
</dbReference>
<evidence type="ECO:0000313" key="8">
    <source>
        <dbReference type="EMBL" id="KAK5949761.1"/>
    </source>
</evidence>